<dbReference type="PANTHER" id="PTHR48079">
    <property type="entry name" value="PROTEIN YEEZ"/>
    <property type="match status" value="1"/>
</dbReference>
<dbReference type="RefSeq" id="WP_005462753.1">
    <property type="nucleotide sequence ID" value="NZ_CANUHW010000003.1"/>
</dbReference>
<dbReference type="GO" id="GO:0005737">
    <property type="term" value="C:cytoplasm"/>
    <property type="evidence" value="ECO:0007669"/>
    <property type="project" value="TreeGrafter"/>
</dbReference>
<evidence type="ECO:0000313" key="4">
    <source>
        <dbReference type="Proteomes" id="UP000191946"/>
    </source>
</evidence>
<dbReference type="EMBL" id="VRMQ01000001">
    <property type="protein sequence ID" value="TXN18657.1"/>
    <property type="molecule type" value="Genomic_DNA"/>
</dbReference>
<evidence type="ECO:0000259" key="1">
    <source>
        <dbReference type="Pfam" id="PF01370"/>
    </source>
</evidence>
<accession>A0A7H5D228</accession>
<evidence type="ECO:0000313" key="2">
    <source>
        <dbReference type="EMBL" id="OQJ97220.1"/>
    </source>
</evidence>
<gene>
    <name evidence="2" type="ORF">AKG60_20325</name>
    <name evidence="3" type="ORF">FVP01_06630</name>
</gene>
<dbReference type="Pfam" id="PF01370">
    <property type="entry name" value="Epimerase"/>
    <property type="match status" value="1"/>
</dbReference>
<dbReference type="InterPro" id="IPR036291">
    <property type="entry name" value="NAD(P)-bd_dom_sf"/>
</dbReference>
<feature type="domain" description="NAD-dependent epimerase/dehydratase" evidence="1">
    <location>
        <begin position="4"/>
        <end position="212"/>
    </location>
</feature>
<dbReference type="CDD" id="cd05229">
    <property type="entry name" value="SDR_a3"/>
    <property type="match status" value="1"/>
</dbReference>
<evidence type="ECO:0000313" key="5">
    <source>
        <dbReference type="Proteomes" id="UP000321504"/>
    </source>
</evidence>
<reference evidence="2 4" key="1">
    <citation type="submission" date="2015-08" db="EMBL/GenBank/DDBJ databases">
        <title>Draft Genome Sequences of Vibrio parahaemolyticus Strains.</title>
        <authorList>
            <person name="Gonzalez-Escalona N."/>
            <person name="DePaola A."/>
        </authorList>
    </citation>
    <scope>NUCLEOTIDE SEQUENCE [LARGE SCALE GENOMIC DNA]</scope>
    <source>
        <strain evidence="2 4">CFSAN001621</strain>
    </source>
</reference>
<organism evidence="3 5">
    <name type="scientific">Vibrio parahaemolyticus</name>
    <dbReference type="NCBI Taxonomy" id="670"/>
    <lineage>
        <taxon>Bacteria</taxon>
        <taxon>Pseudomonadati</taxon>
        <taxon>Pseudomonadota</taxon>
        <taxon>Gammaproteobacteria</taxon>
        <taxon>Vibrionales</taxon>
        <taxon>Vibrionaceae</taxon>
        <taxon>Vibrio</taxon>
    </lineage>
</organism>
<dbReference type="GO" id="GO:0004029">
    <property type="term" value="F:aldehyde dehydrogenase (NAD+) activity"/>
    <property type="evidence" value="ECO:0007669"/>
    <property type="project" value="TreeGrafter"/>
</dbReference>
<dbReference type="AlphaFoldDB" id="A0A7H5D228"/>
<dbReference type="SUPFAM" id="SSF51735">
    <property type="entry name" value="NAD(P)-binding Rossmann-fold domains"/>
    <property type="match status" value="1"/>
</dbReference>
<dbReference type="InterPro" id="IPR001509">
    <property type="entry name" value="Epimerase_deHydtase"/>
</dbReference>
<dbReference type="Gene3D" id="3.40.50.720">
    <property type="entry name" value="NAD(P)-binding Rossmann-like Domain"/>
    <property type="match status" value="1"/>
</dbReference>
<dbReference type="Proteomes" id="UP000191946">
    <property type="component" value="Unassembled WGS sequence"/>
</dbReference>
<evidence type="ECO:0000313" key="3">
    <source>
        <dbReference type="EMBL" id="TXN18657.1"/>
    </source>
</evidence>
<reference evidence="3 5" key="2">
    <citation type="submission" date="2019-08" db="EMBL/GenBank/DDBJ databases">
        <title>Emerging of two pre-pandemic pathogenic O4:KUT lineages of Vibrio parahaemolyticus in coastal eastern China.</title>
        <authorList>
            <person name="Yu H."/>
        </authorList>
    </citation>
    <scope>NUCLEOTIDE SEQUENCE [LARGE SCALE GENOMIC DNA]</scope>
    <source>
        <strain evidence="3 5">HZ17-383</strain>
    </source>
</reference>
<comment type="caution">
    <text evidence="3">The sequence shown here is derived from an EMBL/GenBank/DDBJ whole genome shotgun (WGS) entry which is preliminary data.</text>
</comment>
<sequence>MQTILGASGQIGRELALSLKRDFTSDIRLVSRNPHRVNETDQLVKADLLDAKQTSDAVKGSSIVYLTAGLPMDTQLWVEQWPTMMRNVIAACKTHQAKLVYFDNTYMYPQTDTPQQEDAPFQPNGEKGRIRAVITDMLLESMNKGEIEAVICRAPEFYGPGKTQSITNSAIIDNLLNQKSAKVFLRDDTKRSLIYTPDASRAMALIGNTPDAYGQTWHLPCDDRRLTYREFIAVAAKVFNVQPKYKVIKRWQLWLAGRFNQTIRDAAELLPRYESDNLFVSDKFQTRFPDFQITTFEQGLTTIQQEKANDQKPL</sequence>
<dbReference type="EMBL" id="LHQV01000020">
    <property type="protein sequence ID" value="OQJ97220.1"/>
    <property type="molecule type" value="Genomic_DNA"/>
</dbReference>
<keyword evidence="4" id="KW-1185">Reference proteome</keyword>
<protein>
    <submittedName>
        <fullName evidence="2 3">NAD-dependent epimerase</fullName>
    </submittedName>
</protein>
<dbReference type="PANTHER" id="PTHR48079:SF6">
    <property type="entry name" value="NAD(P)-BINDING DOMAIN-CONTAINING PROTEIN-RELATED"/>
    <property type="match status" value="1"/>
</dbReference>
<proteinExistence type="predicted"/>
<name>A0A7H5D228_VIBPH</name>
<dbReference type="Proteomes" id="UP000321504">
    <property type="component" value="Unassembled WGS sequence"/>
</dbReference>
<dbReference type="InterPro" id="IPR051783">
    <property type="entry name" value="NAD(P)-dependent_oxidoreduct"/>
</dbReference>